<gene>
    <name evidence="1" type="ORF">MtrunA17_Chr3g0143551</name>
</gene>
<dbReference type="AlphaFoldDB" id="A0A396J2V3"/>
<sequence length="142" mass="16849">MRIALLCNSHQLQFYIQFPFQTQLTSFDFLHVHVMGDTESCCNIKAISSEWNQNGKQKQKIEVYLKVLSRLRELNVPEIMAPGFEDDLWAHFYRLPTRYLQTHSLTTSSFLLPTFLLYSECRYNVDRDMFEYSIVELILIVK</sequence>
<name>A0A396J2V3_MEDTR</name>
<proteinExistence type="predicted"/>
<organism evidence="1">
    <name type="scientific">Medicago truncatula</name>
    <name type="common">Barrel medic</name>
    <name type="synonym">Medicago tribuloides</name>
    <dbReference type="NCBI Taxonomy" id="3880"/>
    <lineage>
        <taxon>Eukaryota</taxon>
        <taxon>Viridiplantae</taxon>
        <taxon>Streptophyta</taxon>
        <taxon>Embryophyta</taxon>
        <taxon>Tracheophyta</taxon>
        <taxon>Spermatophyta</taxon>
        <taxon>Magnoliopsida</taxon>
        <taxon>eudicotyledons</taxon>
        <taxon>Gunneridae</taxon>
        <taxon>Pentapetalae</taxon>
        <taxon>rosids</taxon>
        <taxon>fabids</taxon>
        <taxon>Fabales</taxon>
        <taxon>Fabaceae</taxon>
        <taxon>Papilionoideae</taxon>
        <taxon>50 kb inversion clade</taxon>
        <taxon>NPAAA clade</taxon>
        <taxon>Hologalegina</taxon>
        <taxon>IRL clade</taxon>
        <taxon>Trifolieae</taxon>
        <taxon>Medicago</taxon>
    </lineage>
</organism>
<evidence type="ECO:0000313" key="1">
    <source>
        <dbReference type="EMBL" id="RHN71191.1"/>
    </source>
</evidence>
<dbReference type="Proteomes" id="UP000265566">
    <property type="component" value="Chromosome 3"/>
</dbReference>
<protein>
    <submittedName>
        <fullName evidence="1">Uncharacterized protein</fullName>
    </submittedName>
</protein>
<accession>A0A396J2V3</accession>
<dbReference type="Gramene" id="rna19842">
    <property type="protein sequence ID" value="RHN71191.1"/>
    <property type="gene ID" value="gene19842"/>
</dbReference>
<reference evidence="1" key="1">
    <citation type="journal article" date="2018" name="Nat. Plants">
        <title>Whole-genome landscape of Medicago truncatula symbiotic genes.</title>
        <authorList>
            <person name="Pecrix Y."/>
            <person name="Gamas P."/>
            <person name="Carrere S."/>
        </authorList>
    </citation>
    <scope>NUCLEOTIDE SEQUENCE</scope>
    <source>
        <tissue evidence="1">Leaves</tissue>
    </source>
</reference>
<dbReference type="EMBL" id="PSQE01000003">
    <property type="protein sequence ID" value="RHN71191.1"/>
    <property type="molecule type" value="Genomic_DNA"/>
</dbReference>
<comment type="caution">
    <text evidence="1">The sequence shown here is derived from an EMBL/GenBank/DDBJ whole genome shotgun (WGS) entry which is preliminary data.</text>
</comment>